<keyword evidence="1" id="KW-0560">Oxidoreductase</keyword>
<reference evidence="4" key="1">
    <citation type="submission" date="2025-08" db="UniProtKB">
        <authorList>
            <consortium name="RefSeq"/>
        </authorList>
    </citation>
    <scope>IDENTIFICATION</scope>
    <source>
        <tissue evidence="4">Whole larvae</tissue>
    </source>
</reference>
<dbReference type="PANTHER" id="PTHR11475:SF86">
    <property type="entry name" value="PEROXIDASE"/>
    <property type="match status" value="1"/>
</dbReference>
<dbReference type="Proteomes" id="UP001652740">
    <property type="component" value="Unplaced"/>
</dbReference>
<evidence type="ECO:0000313" key="4">
    <source>
        <dbReference type="RefSeq" id="XP_052748509.1"/>
    </source>
</evidence>
<dbReference type="InterPro" id="IPR019791">
    <property type="entry name" value="Haem_peroxidase_animal"/>
</dbReference>
<dbReference type="RefSeq" id="XP_052748509.1">
    <property type="nucleotide sequence ID" value="XM_052892549.1"/>
</dbReference>
<dbReference type="PANTHER" id="PTHR11475">
    <property type="entry name" value="OXIDASE/PEROXIDASE"/>
    <property type="match status" value="1"/>
</dbReference>
<dbReference type="InterPro" id="IPR037120">
    <property type="entry name" value="Haem_peroxidase_sf_animal"/>
</dbReference>
<name>A0ABM3MBM6_GALME</name>
<keyword evidence="2" id="KW-0732">Signal</keyword>
<dbReference type="Gene3D" id="1.10.640.10">
    <property type="entry name" value="Haem peroxidase domain superfamily, animal type"/>
    <property type="match status" value="1"/>
</dbReference>
<dbReference type="PRINTS" id="PR00457">
    <property type="entry name" value="ANPEROXIDASE"/>
</dbReference>
<evidence type="ECO:0000313" key="3">
    <source>
        <dbReference type="Proteomes" id="UP001652740"/>
    </source>
</evidence>
<keyword evidence="3" id="KW-1185">Reference proteome</keyword>
<dbReference type="SUPFAM" id="SSF48113">
    <property type="entry name" value="Heme-dependent peroxidases"/>
    <property type="match status" value="1"/>
</dbReference>
<accession>A0ABM3MBM6</accession>
<feature type="chain" id="PRO_5045823900" evidence="2">
    <location>
        <begin position="18"/>
        <end position="1068"/>
    </location>
</feature>
<dbReference type="PROSITE" id="PS50292">
    <property type="entry name" value="PEROXIDASE_3"/>
    <property type="match status" value="1"/>
</dbReference>
<protein>
    <submittedName>
        <fullName evidence="4">Peroxidase-like</fullName>
    </submittedName>
</protein>
<dbReference type="Pfam" id="PF03098">
    <property type="entry name" value="An_peroxidase"/>
    <property type="match status" value="1"/>
</dbReference>
<sequence length="1068" mass="121592">MYLVFFILASLLLRVEAGLFDRYSGKKIEDNKKAKEFQSTSLTEVCSINIKSCTPHEGSRIDGTCNNYKYPSTGSARGPYLRLFKPDYTANNTIRKDINGKPLPSARKIRTTLLSKGRVNDPILNVAAVHFLEFINRDVSTLNISFNYLKHVSDCCNTQATDPRCAPIEVPDDDPYLKVTNIRCLNFSRAETFKDIGCTPQIKHPEQINYQTPTIDLSTIYGVDEKALSTIREFKNGSLREEKIANPNNKTEDLCVKYHENETICYKFGYPEIAKFDLRTTTFSLFFIREHNRLAKALHKINPCWKDDRLFKVARMINIATAANMFMYELLPELMGYRNMINHGLISKHIEYVTAYDEDAVPLVYAEYELAMRFFHTFWDGRIKKYDENLHFVGDLTLSDTLFSYDSIQNDKIFKEVNRGTFFQNAGKIDDIIDPEISENFYSKIEKAHDLMAEDIQRGRDMSVPPYNKYRQLCGMTPAKKFEDFLDAMNIEKMETLKTLYNNVDDVDLFVGIVSENFVQEAHIGPTLYCIMAKQLQIFRFADRFWFERGDQFHSFSLSQLHEIRKSNMARFACDNAGIEFIQPRAFYVPGHGHQYINAKNVELKGDTGSTVCTRRSTYKPSGNNTADEEEDYGDQPIISEEFRTPSFLSVTMPLHAFNKNLQLVQQVGKISTDFENAHLLILDLHDDSESDDEGVRESFDDMYFNVLALQRTYTKPKVRNEPEQNSSSHIKLPKDTIKSVNTASLLTHNSSVNTTVLLATAIVTVKDRLGNIQTFRALFDTGSQNNFITEEAVNRLNLNLVSSSYSIKGLGDVSAATSGIVRCVVGSLSANNTEVSFELDMHVIPKICCDQPIAKLNTFGWSHIESLNLADPGFAIPGPVDLLLGADVFADSLLTERIKGGPSQPPAFNSVFGWLLLGKTLLSCSSLAALQSNVESERLVKLVEQFWELDSVSQANSYTPEDILCEKEYVATTTRDKSGRYEVYLPFKNSCEPVFMGSREIAERRFYALERRLSRNPDLKCQYVNFMQDYIQSGHMSLVPVSENRRGKYYIPHHCIIRPTVLQHSFA</sequence>
<dbReference type="InterPro" id="IPR021109">
    <property type="entry name" value="Peptidase_aspartic_dom_sf"/>
</dbReference>
<keyword evidence="1" id="KW-0575">Peroxidase</keyword>
<dbReference type="InterPro" id="IPR010255">
    <property type="entry name" value="Haem_peroxidase_sf"/>
</dbReference>
<dbReference type="GeneID" id="113519045"/>
<organism evidence="3 4">
    <name type="scientific">Galleria mellonella</name>
    <name type="common">Greater wax moth</name>
    <dbReference type="NCBI Taxonomy" id="7137"/>
    <lineage>
        <taxon>Eukaryota</taxon>
        <taxon>Metazoa</taxon>
        <taxon>Ecdysozoa</taxon>
        <taxon>Arthropoda</taxon>
        <taxon>Hexapoda</taxon>
        <taxon>Insecta</taxon>
        <taxon>Pterygota</taxon>
        <taxon>Neoptera</taxon>
        <taxon>Endopterygota</taxon>
        <taxon>Lepidoptera</taxon>
        <taxon>Glossata</taxon>
        <taxon>Ditrysia</taxon>
        <taxon>Pyraloidea</taxon>
        <taxon>Pyralidae</taxon>
        <taxon>Galleriinae</taxon>
        <taxon>Galleria</taxon>
    </lineage>
</organism>
<gene>
    <name evidence="4" type="primary">LOC113519045</name>
</gene>
<evidence type="ECO:0000256" key="1">
    <source>
        <dbReference type="ARBA" id="ARBA00022559"/>
    </source>
</evidence>
<feature type="signal peptide" evidence="2">
    <location>
        <begin position="1"/>
        <end position="17"/>
    </location>
</feature>
<evidence type="ECO:0000256" key="2">
    <source>
        <dbReference type="SAM" id="SignalP"/>
    </source>
</evidence>
<proteinExistence type="predicted"/>
<dbReference type="CDD" id="cd00303">
    <property type="entry name" value="retropepsin_like"/>
    <property type="match status" value="1"/>
</dbReference>
<dbReference type="Gene3D" id="2.40.70.10">
    <property type="entry name" value="Acid Proteases"/>
    <property type="match status" value="1"/>
</dbReference>